<dbReference type="InterPro" id="IPR011053">
    <property type="entry name" value="Single_hybrid_motif"/>
</dbReference>
<dbReference type="PROSITE" id="PS51826">
    <property type="entry name" value="PSBD"/>
    <property type="match status" value="2"/>
</dbReference>
<name>A0ABT6Q9V4_9PROT</name>
<dbReference type="InterPro" id="IPR045257">
    <property type="entry name" value="E2/Pdx1"/>
</dbReference>
<dbReference type="EMBL" id="JASBAN010000001">
    <property type="protein sequence ID" value="MDI2113690.1"/>
    <property type="molecule type" value="Genomic_DNA"/>
</dbReference>
<dbReference type="SUPFAM" id="SSF47005">
    <property type="entry name" value="Peripheral subunit-binding domain of 2-oxo acid dehydrogenase complex"/>
    <property type="match status" value="2"/>
</dbReference>
<evidence type="ECO:0000256" key="3">
    <source>
        <dbReference type="ARBA" id="ARBA00022823"/>
    </source>
</evidence>
<feature type="compositionally biased region" description="Low complexity" evidence="5">
    <location>
        <begin position="118"/>
        <end position="131"/>
    </location>
</feature>
<evidence type="ECO:0000313" key="8">
    <source>
        <dbReference type="EMBL" id="MDI2113690.1"/>
    </source>
</evidence>
<feature type="domain" description="Peripheral subunit-binding (PSBD)" evidence="7">
    <location>
        <begin position="163"/>
        <end position="200"/>
    </location>
</feature>
<feature type="region of interest" description="Disordered" evidence="5">
    <location>
        <begin position="206"/>
        <end position="227"/>
    </location>
</feature>
<feature type="compositionally biased region" description="Basic and acidic residues" evidence="5">
    <location>
        <begin position="97"/>
        <end position="114"/>
    </location>
</feature>
<feature type="compositionally biased region" description="Polar residues" evidence="5">
    <location>
        <begin position="211"/>
        <end position="220"/>
    </location>
</feature>
<feature type="domain" description="Lipoyl-binding" evidence="6">
    <location>
        <begin position="4"/>
        <end position="79"/>
    </location>
</feature>
<evidence type="ECO:0000256" key="4">
    <source>
        <dbReference type="RuleBase" id="RU003423"/>
    </source>
</evidence>
<comment type="caution">
    <text evidence="8">The sequence shown here is derived from an EMBL/GenBank/DDBJ whole genome shotgun (WGS) entry which is preliminary data.</text>
</comment>
<dbReference type="PANTHER" id="PTHR23151">
    <property type="entry name" value="DIHYDROLIPOAMIDE ACETYL/SUCCINYL-TRANSFERASE-RELATED"/>
    <property type="match status" value="1"/>
</dbReference>
<dbReference type="Pfam" id="PF00198">
    <property type="entry name" value="2-oxoacid_dh"/>
    <property type="match status" value="1"/>
</dbReference>
<comment type="similarity">
    <text evidence="2 4">Belongs to the 2-oxoacid dehydrogenase family.</text>
</comment>
<feature type="region of interest" description="Disordered" evidence="5">
    <location>
        <begin position="93"/>
        <end position="139"/>
    </location>
</feature>
<dbReference type="Pfam" id="PF02817">
    <property type="entry name" value="E3_binding"/>
    <property type="match status" value="2"/>
</dbReference>
<protein>
    <recommendedName>
        <fullName evidence="4">Dihydrolipoamide acetyltransferase component of pyruvate dehydrogenase complex</fullName>
        <ecNumber evidence="4">2.3.1.-</ecNumber>
    </recommendedName>
</protein>
<dbReference type="Gene3D" id="2.40.50.100">
    <property type="match status" value="1"/>
</dbReference>
<dbReference type="InterPro" id="IPR023213">
    <property type="entry name" value="CAT-like_dom_sf"/>
</dbReference>
<dbReference type="SUPFAM" id="SSF52777">
    <property type="entry name" value="CoA-dependent acyltransferases"/>
    <property type="match status" value="1"/>
</dbReference>
<dbReference type="InterPro" id="IPR036625">
    <property type="entry name" value="E3-bd_dom_sf"/>
</dbReference>
<evidence type="ECO:0000256" key="2">
    <source>
        <dbReference type="ARBA" id="ARBA00007317"/>
    </source>
</evidence>
<evidence type="ECO:0000256" key="1">
    <source>
        <dbReference type="ARBA" id="ARBA00001938"/>
    </source>
</evidence>
<evidence type="ECO:0000256" key="5">
    <source>
        <dbReference type="SAM" id="MobiDB-lite"/>
    </source>
</evidence>
<dbReference type="InterPro" id="IPR004167">
    <property type="entry name" value="PSBD"/>
</dbReference>
<gene>
    <name evidence="8" type="ORF">QJV33_10455</name>
</gene>
<dbReference type="CDD" id="cd06849">
    <property type="entry name" value="lipoyl_domain"/>
    <property type="match status" value="1"/>
</dbReference>
<keyword evidence="4" id="KW-0808">Transferase</keyword>
<keyword evidence="4" id="KW-0012">Acyltransferase</keyword>
<feature type="domain" description="Peripheral subunit-binding (PSBD)" evidence="7">
    <location>
        <begin position="229"/>
        <end position="266"/>
    </location>
</feature>
<sequence length="520" mass="56390">MSDIQTLEVPKWGLSMQEGKITQWTIKEGDFFKKGQEICIIETTKIANSLEAPFDGTLRRIIAKNGTTLEVGGIIGVCADKTVSDQEIEQYIQSLPSEKETKAEKPKVEPKTTENKQTAAAAPSSSTVTPSKLATSTPSKTITNNNFSIPSALQGYQETKDIFATPHAINMAQQHNVNLDKITGSGPQQRISISDIQKAVIDAGGQWPDVKNQSSNTPVKSTADDSHIPATPLARRMATEWGINLHDCRASGSRGRVCKEDVETVYYRSQTASTSSSTPSTTTHAQSESTPVHFTPIPMDGMRKTIAERLQAAKSEIPHFYLTIEVDVSTLQELRAEINSKLPSVKISINDMFLKAIASALIAVPEVNVQYDVENQQILQFDQADISVAVAIPNGLITPIIKAANKRALSDISTTMRDLATRAKTGKLSPDEFQGGSFCISNLGMFGIKQFEAIINPLQGAILALGAVEKRAIVKDDAITIRPMVTLSMSCDHRVIDGATGAKFLASLKEFVENPMAFLA</sequence>
<dbReference type="PROSITE" id="PS50968">
    <property type="entry name" value="BIOTINYL_LIPOYL"/>
    <property type="match status" value="1"/>
</dbReference>
<dbReference type="PANTHER" id="PTHR23151:SF90">
    <property type="entry name" value="DIHYDROLIPOYLLYSINE-RESIDUE ACETYLTRANSFERASE COMPONENT OF PYRUVATE DEHYDROGENASE COMPLEX, MITOCHONDRIAL-RELATED"/>
    <property type="match status" value="1"/>
</dbReference>
<dbReference type="InterPro" id="IPR003016">
    <property type="entry name" value="2-oxoA_DH_lipoyl-BS"/>
</dbReference>
<evidence type="ECO:0000259" key="7">
    <source>
        <dbReference type="PROSITE" id="PS51826"/>
    </source>
</evidence>
<dbReference type="SUPFAM" id="SSF51230">
    <property type="entry name" value="Single hybrid motif"/>
    <property type="match status" value="1"/>
</dbReference>
<dbReference type="Proteomes" id="UP001431775">
    <property type="component" value="Unassembled WGS sequence"/>
</dbReference>
<dbReference type="Gene3D" id="4.10.320.10">
    <property type="entry name" value="E3-binding domain"/>
    <property type="match status" value="2"/>
</dbReference>
<dbReference type="RefSeq" id="WP_281463270.1">
    <property type="nucleotide sequence ID" value="NZ_JASBAN010000001.1"/>
</dbReference>
<feature type="compositionally biased region" description="Low complexity" evidence="5">
    <location>
        <begin position="269"/>
        <end position="287"/>
    </location>
</feature>
<feature type="region of interest" description="Disordered" evidence="5">
    <location>
        <begin position="269"/>
        <end position="298"/>
    </location>
</feature>
<evidence type="ECO:0000313" key="9">
    <source>
        <dbReference type="Proteomes" id="UP001431775"/>
    </source>
</evidence>
<organism evidence="8 9">
    <name type="scientific">Commensalibacter nepenthis</name>
    <dbReference type="NCBI Taxonomy" id="3043872"/>
    <lineage>
        <taxon>Bacteria</taxon>
        <taxon>Pseudomonadati</taxon>
        <taxon>Pseudomonadota</taxon>
        <taxon>Alphaproteobacteria</taxon>
        <taxon>Acetobacterales</taxon>
        <taxon>Acetobacteraceae</taxon>
    </lineage>
</organism>
<dbReference type="EC" id="2.3.1.-" evidence="4"/>
<comment type="cofactor">
    <cofactor evidence="1 4">
        <name>(R)-lipoate</name>
        <dbReference type="ChEBI" id="CHEBI:83088"/>
    </cofactor>
</comment>
<dbReference type="Pfam" id="PF00364">
    <property type="entry name" value="Biotin_lipoyl"/>
    <property type="match status" value="1"/>
</dbReference>
<keyword evidence="3 4" id="KW-0450">Lipoyl</keyword>
<dbReference type="InterPro" id="IPR001078">
    <property type="entry name" value="2-oxoacid_DH_actylTfrase"/>
</dbReference>
<dbReference type="Gene3D" id="3.30.559.10">
    <property type="entry name" value="Chloramphenicol acetyltransferase-like domain"/>
    <property type="match status" value="1"/>
</dbReference>
<proteinExistence type="inferred from homology"/>
<accession>A0ABT6Q9V4</accession>
<reference evidence="8" key="1">
    <citation type="submission" date="2023-05" db="EMBL/GenBank/DDBJ databases">
        <title>Whole genome sequence of Commensalibacter sp.</title>
        <authorList>
            <person name="Charoenyingcharoen P."/>
            <person name="Yukphan P."/>
        </authorList>
    </citation>
    <scope>NUCLEOTIDE SEQUENCE</scope>
    <source>
        <strain evidence="8">TBRC 10068</strain>
    </source>
</reference>
<dbReference type="InterPro" id="IPR000089">
    <property type="entry name" value="Biotin_lipoyl"/>
</dbReference>
<evidence type="ECO:0000259" key="6">
    <source>
        <dbReference type="PROSITE" id="PS50968"/>
    </source>
</evidence>
<dbReference type="PROSITE" id="PS00189">
    <property type="entry name" value="LIPOYL"/>
    <property type="match status" value="1"/>
</dbReference>
<keyword evidence="9" id="KW-1185">Reference proteome</keyword>